<comment type="caution">
    <text evidence="2">The sequence shown here is derived from an EMBL/GenBank/DDBJ whole genome shotgun (WGS) entry which is preliminary data.</text>
</comment>
<evidence type="ECO:0000313" key="3">
    <source>
        <dbReference type="Proteomes" id="UP001143480"/>
    </source>
</evidence>
<evidence type="ECO:0000313" key="2">
    <source>
        <dbReference type="EMBL" id="GLL05446.1"/>
    </source>
</evidence>
<feature type="region of interest" description="Disordered" evidence="1">
    <location>
        <begin position="178"/>
        <end position="200"/>
    </location>
</feature>
<dbReference type="EMBL" id="BSFP01000058">
    <property type="protein sequence ID" value="GLL05446.1"/>
    <property type="molecule type" value="Genomic_DNA"/>
</dbReference>
<gene>
    <name evidence="2" type="ORF">GCM10017581_071930</name>
</gene>
<name>A0A9W6KNS9_9ACTN</name>
<feature type="region of interest" description="Disordered" evidence="1">
    <location>
        <begin position="105"/>
        <end position="125"/>
    </location>
</feature>
<accession>A0A9W6KNS9</accession>
<dbReference type="AlphaFoldDB" id="A0A9W6KNS9"/>
<proteinExistence type="predicted"/>
<organism evidence="2 3">
    <name type="scientific">Dactylosporangium matsuzakiense</name>
    <dbReference type="NCBI Taxonomy" id="53360"/>
    <lineage>
        <taxon>Bacteria</taxon>
        <taxon>Bacillati</taxon>
        <taxon>Actinomycetota</taxon>
        <taxon>Actinomycetes</taxon>
        <taxon>Micromonosporales</taxon>
        <taxon>Micromonosporaceae</taxon>
        <taxon>Dactylosporangium</taxon>
    </lineage>
</organism>
<reference evidence="2" key="2">
    <citation type="submission" date="2023-01" db="EMBL/GenBank/DDBJ databases">
        <authorList>
            <person name="Sun Q."/>
            <person name="Evtushenko L."/>
        </authorList>
    </citation>
    <scope>NUCLEOTIDE SEQUENCE</scope>
    <source>
        <strain evidence="2">VKM Ac-1321</strain>
    </source>
</reference>
<sequence>MSSAIDHQLVDDHVVRQRVAVRVLVVGRVVLDLRHRALALDALDVGRADLPGQIRVLAERLERPAPPRVAHDVDGRGEDHVCALAPLLGAQDLAVLPGQCGVEARRGGDRSRQLGDAGEPVAGADRAVLQPDLRDAEPGVGVDAAGEPAVGAAVQHGELLGLGHGGEHDGFAAAGRAARPVAPPDRGRASRVVSHGVTHA</sequence>
<protein>
    <submittedName>
        <fullName evidence="2">Uncharacterized protein</fullName>
    </submittedName>
</protein>
<dbReference type="Proteomes" id="UP001143480">
    <property type="component" value="Unassembled WGS sequence"/>
</dbReference>
<reference evidence="2" key="1">
    <citation type="journal article" date="2014" name="Int. J. Syst. Evol. Microbiol.">
        <title>Complete genome sequence of Corynebacterium casei LMG S-19264T (=DSM 44701T), isolated from a smear-ripened cheese.</title>
        <authorList>
            <consortium name="US DOE Joint Genome Institute (JGI-PGF)"/>
            <person name="Walter F."/>
            <person name="Albersmeier A."/>
            <person name="Kalinowski J."/>
            <person name="Ruckert C."/>
        </authorList>
    </citation>
    <scope>NUCLEOTIDE SEQUENCE</scope>
    <source>
        <strain evidence="2">VKM Ac-1321</strain>
    </source>
</reference>
<evidence type="ECO:0000256" key="1">
    <source>
        <dbReference type="SAM" id="MobiDB-lite"/>
    </source>
</evidence>
<keyword evidence="3" id="KW-1185">Reference proteome</keyword>